<dbReference type="PANTHER" id="PTHR47267">
    <property type="match status" value="1"/>
</dbReference>
<name>A0AA46DZL4_9FUSO</name>
<dbReference type="EMBL" id="SOBG01000002">
    <property type="protein sequence ID" value="TDT71860.1"/>
    <property type="molecule type" value="Genomic_DNA"/>
</dbReference>
<proteinExistence type="inferred from homology"/>
<dbReference type="NCBIfam" id="TIGR01484">
    <property type="entry name" value="HAD-SF-IIB"/>
    <property type="match status" value="1"/>
</dbReference>
<comment type="cofactor">
    <cofactor evidence="1">
        <name>Mg(2+)</name>
        <dbReference type="ChEBI" id="CHEBI:18420"/>
    </cofactor>
</comment>
<accession>A0AA46DZL4</accession>
<keyword evidence="7" id="KW-1185">Reference proteome</keyword>
<keyword evidence="3" id="KW-0378">Hydrolase</keyword>
<keyword evidence="2" id="KW-0479">Metal-binding</keyword>
<gene>
    <name evidence="6" type="ORF">EV215_0552</name>
</gene>
<evidence type="ECO:0000256" key="5">
    <source>
        <dbReference type="ARBA" id="ARBA00034778"/>
    </source>
</evidence>
<evidence type="ECO:0000256" key="3">
    <source>
        <dbReference type="ARBA" id="ARBA00022801"/>
    </source>
</evidence>
<dbReference type="SFLD" id="SFLDS00003">
    <property type="entry name" value="Haloacid_Dehalogenase"/>
    <property type="match status" value="1"/>
</dbReference>
<dbReference type="InterPro" id="IPR036412">
    <property type="entry name" value="HAD-like_sf"/>
</dbReference>
<dbReference type="SFLD" id="SFLDG01140">
    <property type="entry name" value="C2.B:_Phosphomannomutase_and_P"/>
    <property type="match status" value="1"/>
</dbReference>
<evidence type="ECO:0000313" key="6">
    <source>
        <dbReference type="EMBL" id="TDT71860.1"/>
    </source>
</evidence>
<dbReference type="NCBIfam" id="TIGR00099">
    <property type="entry name" value="Cof-subfamily"/>
    <property type="match status" value="1"/>
</dbReference>
<dbReference type="GO" id="GO:0016791">
    <property type="term" value="F:phosphatase activity"/>
    <property type="evidence" value="ECO:0007669"/>
    <property type="project" value="UniProtKB-ARBA"/>
</dbReference>
<evidence type="ECO:0008006" key="8">
    <source>
        <dbReference type="Google" id="ProtNLM"/>
    </source>
</evidence>
<comment type="similarity">
    <text evidence="5">Belongs to the HAD-like hydrolase superfamily. Cof family.</text>
</comment>
<dbReference type="AlphaFoldDB" id="A0AA46DZL4"/>
<evidence type="ECO:0000256" key="1">
    <source>
        <dbReference type="ARBA" id="ARBA00001946"/>
    </source>
</evidence>
<dbReference type="InterPro" id="IPR000150">
    <property type="entry name" value="Cof"/>
</dbReference>
<dbReference type="RefSeq" id="WP_134112455.1">
    <property type="nucleotide sequence ID" value="NZ_SOBG01000002.1"/>
</dbReference>
<evidence type="ECO:0000256" key="4">
    <source>
        <dbReference type="ARBA" id="ARBA00022842"/>
    </source>
</evidence>
<dbReference type="InterPro" id="IPR006379">
    <property type="entry name" value="HAD-SF_hydro_IIB"/>
</dbReference>
<keyword evidence="4" id="KW-0460">Magnesium</keyword>
<evidence type="ECO:0000256" key="2">
    <source>
        <dbReference type="ARBA" id="ARBA00022723"/>
    </source>
</evidence>
<evidence type="ECO:0000313" key="7">
    <source>
        <dbReference type="Proteomes" id="UP000294678"/>
    </source>
</evidence>
<comment type="caution">
    <text evidence="6">The sequence shown here is derived from an EMBL/GenBank/DDBJ whole genome shotgun (WGS) entry which is preliminary data.</text>
</comment>
<protein>
    <recommendedName>
        <fullName evidence="8">Cof subfamily protein (Haloacid dehalogenase superfamily)/HAD superfamily hydrolase (TIGR01484 family)</fullName>
    </recommendedName>
</protein>
<organism evidence="6 7">
    <name type="scientific">Hypnocyclicus thermotrophus</name>
    <dbReference type="NCBI Taxonomy" id="1627895"/>
    <lineage>
        <taxon>Bacteria</taxon>
        <taxon>Fusobacteriati</taxon>
        <taxon>Fusobacteriota</taxon>
        <taxon>Fusobacteriia</taxon>
        <taxon>Fusobacteriales</taxon>
        <taxon>Fusobacteriaceae</taxon>
        <taxon>Hypnocyclicus</taxon>
    </lineage>
</organism>
<sequence length="266" mass="30755">MKHIKAIAFDLDGTLLKSNGKIDKETNLYIQKLINSGLKVIIATGRCLYDALPVKKELSLDTPLVTNNGSRIYYQDKLIKEYEIDKNIVNEILDLKIDNDIIPNLYYNEDWFVEKDIFIKEIVEYQEKTGYKYKISNFNNFRDKNITKLVYIGDHEKLLKLEKDIQSISNKIKTMFSTEYSLEIINANTSKAHAVFSILKNFNIDKHETIAFGDGFNDYELLNESGLGFIMGNAHYKLKESLPHLEVIDKNDNNGVLKKLINIFNI</sequence>
<dbReference type="SUPFAM" id="SSF56784">
    <property type="entry name" value="HAD-like"/>
    <property type="match status" value="1"/>
</dbReference>
<dbReference type="Gene3D" id="3.30.1240.10">
    <property type="match status" value="1"/>
</dbReference>
<dbReference type="Pfam" id="PF08282">
    <property type="entry name" value="Hydrolase_3"/>
    <property type="match status" value="1"/>
</dbReference>
<dbReference type="Proteomes" id="UP000294678">
    <property type="component" value="Unassembled WGS sequence"/>
</dbReference>
<dbReference type="InterPro" id="IPR023214">
    <property type="entry name" value="HAD_sf"/>
</dbReference>
<reference evidence="6 7" key="1">
    <citation type="submission" date="2019-03" db="EMBL/GenBank/DDBJ databases">
        <title>Genomic Encyclopedia of Type Strains, Phase IV (KMG-IV): sequencing the most valuable type-strain genomes for metagenomic binning, comparative biology and taxonomic classification.</title>
        <authorList>
            <person name="Goeker M."/>
        </authorList>
    </citation>
    <scope>NUCLEOTIDE SEQUENCE [LARGE SCALE GENOMIC DNA]</scope>
    <source>
        <strain evidence="6 7">DSM 100055</strain>
    </source>
</reference>
<dbReference type="PANTHER" id="PTHR47267:SF4">
    <property type="entry name" value="PYRIDOXAL PHOSPHATE PHOSPHATASE YIGL"/>
    <property type="match status" value="1"/>
</dbReference>
<dbReference type="Gene3D" id="3.40.50.1000">
    <property type="entry name" value="HAD superfamily/HAD-like"/>
    <property type="match status" value="1"/>
</dbReference>
<dbReference type="GO" id="GO:0046872">
    <property type="term" value="F:metal ion binding"/>
    <property type="evidence" value="ECO:0007669"/>
    <property type="project" value="UniProtKB-KW"/>
</dbReference>